<evidence type="ECO:0000256" key="1">
    <source>
        <dbReference type="ARBA" id="ARBA00004651"/>
    </source>
</evidence>
<feature type="transmembrane region" description="Helical" evidence="8">
    <location>
        <begin position="316"/>
        <end position="342"/>
    </location>
</feature>
<protein>
    <recommendedName>
        <fullName evidence="11">AI-2E family transporter</fullName>
    </recommendedName>
</protein>
<evidence type="ECO:0000256" key="4">
    <source>
        <dbReference type="ARBA" id="ARBA00022475"/>
    </source>
</evidence>
<feature type="transmembrane region" description="Helical" evidence="8">
    <location>
        <begin position="158"/>
        <end position="183"/>
    </location>
</feature>
<dbReference type="PANTHER" id="PTHR21716">
    <property type="entry name" value="TRANSMEMBRANE PROTEIN"/>
    <property type="match status" value="1"/>
</dbReference>
<evidence type="ECO:0000256" key="3">
    <source>
        <dbReference type="ARBA" id="ARBA00022448"/>
    </source>
</evidence>
<comment type="subcellular location">
    <subcellularLocation>
        <location evidence="1">Cell membrane</location>
        <topology evidence="1">Multi-pass membrane protein</topology>
    </subcellularLocation>
</comment>
<evidence type="ECO:0000313" key="10">
    <source>
        <dbReference type="Proteomes" id="UP000037558"/>
    </source>
</evidence>
<evidence type="ECO:0000313" key="9">
    <source>
        <dbReference type="EMBL" id="KOO47082.1"/>
    </source>
</evidence>
<gene>
    <name evidence="9" type="ORF">AMD01_06915</name>
</gene>
<feature type="transmembrane region" description="Helical" evidence="8">
    <location>
        <begin position="36"/>
        <end position="58"/>
    </location>
</feature>
<comment type="caution">
    <text evidence="9">The sequence shown here is derived from an EMBL/GenBank/DDBJ whole genome shotgun (WGS) entry which is preliminary data.</text>
</comment>
<evidence type="ECO:0008006" key="11">
    <source>
        <dbReference type="Google" id="ProtNLM"/>
    </source>
</evidence>
<feature type="transmembrane region" description="Helical" evidence="8">
    <location>
        <begin position="273"/>
        <end position="296"/>
    </location>
</feature>
<keyword evidence="6 8" id="KW-1133">Transmembrane helix</keyword>
<evidence type="ECO:0000256" key="6">
    <source>
        <dbReference type="ARBA" id="ARBA00022989"/>
    </source>
</evidence>
<organism evidence="9 10">
    <name type="scientific">Priestia koreensis</name>
    <dbReference type="NCBI Taxonomy" id="284581"/>
    <lineage>
        <taxon>Bacteria</taxon>
        <taxon>Bacillati</taxon>
        <taxon>Bacillota</taxon>
        <taxon>Bacilli</taxon>
        <taxon>Bacillales</taxon>
        <taxon>Bacillaceae</taxon>
        <taxon>Priestia</taxon>
    </lineage>
</organism>
<dbReference type="RefSeq" id="WP_053400668.1">
    <property type="nucleotide sequence ID" value="NZ_LILC01000010.1"/>
</dbReference>
<comment type="similarity">
    <text evidence="2">Belongs to the autoinducer-2 exporter (AI-2E) (TC 2.A.86) family.</text>
</comment>
<evidence type="ECO:0000256" key="2">
    <source>
        <dbReference type="ARBA" id="ARBA00009773"/>
    </source>
</evidence>
<dbReference type="Proteomes" id="UP000037558">
    <property type="component" value="Unassembled WGS sequence"/>
</dbReference>
<keyword evidence="5 8" id="KW-0812">Transmembrane</keyword>
<reference evidence="10" key="1">
    <citation type="submission" date="2015-08" db="EMBL/GenBank/DDBJ databases">
        <title>Fjat-14210 dsm16467.</title>
        <authorList>
            <person name="Liu B."/>
            <person name="Wang J."/>
            <person name="Zhu Y."/>
            <person name="Liu G."/>
            <person name="Chen Q."/>
            <person name="Chen Z."/>
            <person name="Lan J."/>
            <person name="Che J."/>
            <person name="Ge C."/>
            <person name="Shi H."/>
            <person name="Pan Z."/>
            <person name="Liu X."/>
        </authorList>
    </citation>
    <scope>NUCLEOTIDE SEQUENCE [LARGE SCALE GENOMIC DNA]</scope>
    <source>
        <strain evidence="10">DSM 16467</strain>
    </source>
</reference>
<dbReference type="GO" id="GO:0055085">
    <property type="term" value="P:transmembrane transport"/>
    <property type="evidence" value="ECO:0007669"/>
    <property type="project" value="TreeGrafter"/>
</dbReference>
<feature type="transmembrane region" description="Helical" evidence="8">
    <location>
        <begin position="224"/>
        <end position="241"/>
    </location>
</feature>
<evidence type="ECO:0000256" key="5">
    <source>
        <dbReference type="ARBA" id="ARBA00022692"/>
    </source>
</evidence>
<feature type="transmembrane region" description="Helical" evidence="8">
    <location>
        <begin position="70"/>
        <end position="94"/>
    </location>
</feature>
<dbReference type="EMBL" id="LILC01000010">
    <property type="protein sequence ID" value="KOO47082.1"/>
    <property type="molecule type" value="Genomic_DNA"/>
</dbReference>
<accession>A0A0M0L8A7</accession>
<name>A0A0M0L8A7_9BACI</name>
<evidence type="ECO:0000256" key="8">
    <source>
        <dbReference type="SAM" id="Phobius"/>
    </source>
</evidence>
<keyword evidence="4" id="KW-1003">Cell membrane</keyword>
<dbReference type="PATRIC" id="fig|284581.3.peg.1264"/>
<feature type="transmembrane region" description="Helical" evidence="8">
    <location>
        <begin position="12"/>
        <end position="30"/>
    </location>
</feature>
<dbReference type="GO" id="GO:0005886">
    <property type="term" value="C:plasma membrane"/>
    <property type="evidence" value="ECO:0007669"/>
    <property type="project" value="UniProtKB-SubCell"/>
</dbReference>
<dbReference type="AlphaFoldDB" id="A0A0M0L8A7"/>
<keyword evidence="3" id="KW-0813">Transport</keyword>
<sequence>MFKSKLQFWTFEILLIVLIIFVSTQISFIFKPVGTFVSTLFFPVLISGFLYFLFIPIVRLLEKIKIPKALAIIILYAIFVGLVTLLGALVGPALSKQVTDLADNMPQYVDQIRTLVNDLSNSKGFKWLVTQDYVSIEKVENSLVDFFSNFTKNITSSLATIFGVITNITLTIVTVPFILFYMLKDGHKFPKALIRFLPQSYRKQGLTIIDDTGETLATYIQGQIIVCIFVGVCTYIGYLIIGLPYGLVLAILGAITNIIPYVGPFIGAAPAVVIGLFGSPTLAILVIVVIVVVQQLDGNFISPLVIGKRLDLHPLTIIIILLVAGNLAGILGMILGVPVYAVSKTIVLNIAKFVKLRSQYKKGLRNEDIEL</sequence>
<dbReference type="OrthoDB" id="9793390at2"/>
<proteinExistence type="inferred from homology"/>
<dbReference type="Pfam" id="PF01594">
    <property type="entry name" value="AI-2E_transport"/>
    <property type="match status" value="1"/>
</dbReference>
<feature type="transmembrane region" description="Helical" evidence="8">
    <location>
        <begin position="247"/>
        <end position="266"/>
    </location>
</feature>
<dbReference type="InterPro" id="IPR002549">
    <property type="entry name" value="AI-2E-like"/>
</dbReference>
<dbReference type="PANTHER" id="PTHR21716:SF53">
    <property type="entry name" value="PERMEASE PERM-RELATED"/>
    <property type="match status" value="1"/>
</dbReference>
<evidence type="ECO:0000256" key="7">
    <source>
        <dbReference type="ARBA" id="ARBA00023136"/>
    </source>
</evidence>
<keyword evidence="10" id="KW-1185">Reference proteome</keyword>
<keyword evidence="7 8" id="KW-0472">Membrane</keyword>